<name>A0A811Z0V5_NYCPR</name>
<proteinExistence type="predicted"/>
<evidence type="ECO:0000313" key="3">
    <source>
        <dbReference type="Proteomes" id="UP000645828"/>
    </source>
</evidence>
<accession>A0A811Z0V5</accession>
<keyword evidence="3" id="KW-1185">Reference proteome</keyword>
<dbReference type="AlphaFoldDB" id="A0A811Z0V5"/>
<protein>
    <submittedName>
        <fullName evidence="2">(raccoon dog) hypothetical protein</fullName>
    </submittedName>
</protein>
<feature type="region of interest" description="Disordered" evidence="1">
    <location>
        <begin position="1"/>
        <end position="28"/>
    </location>
</feature>
<gene>
    <name evidence="2" type="ORF">NYPRO_LOCUS15092</name>
</gene>
<dbReference type="EMBL" id="CAJHUB010000754">
    <property type="protein sequence ID" value="CAD7682300.1"/>
    <property type="molecule type" value="Genomic_DNA"/>
</dbReference>
<evidence type="ECO:0000256" key="1">
    <source>
        <dbReference type="SAM" id="MobiDB-lite"/>
    </source>
</evidence>
<reference evidence="2" key="1">
    <citation type="submission" date="2020-12" db="EMBL/GenBank/DDBJ databases">
        <authorList>
            <consortium name="Molecular Ecology Group"/>
        </authorList>
    </citation>
    <scope>NUCLEOTIDE SEQUENCE</scope>
    <source>
        <strain evidence="2">TBG_1078</strain>
    </source>
</reference>
<organism evidence="2 3">
    <name type="scientific">Nyctereutes procyonoides</name>
    <name type="common">Raccoon dog</name>
    <name type="synonym">Canis procyonoides</name>
    <dbReference type="NCBI Taxonomy" id="34880"/>
    <lineage>
        <taxon>Eukaryota</taxon>
        <taxon>Metazoa</taxon>
        <taxon>Chordata</taxon>
        <taxon>Craniata</taxon>
        <taxon>Vertebrata</taxon>
        <taxon>Euteleostomi</taxon>
        <taxon>Mammalia</taxon>
        <taxon>Eutheria</taxon>
        <taxon>Laurasiatheria</taxon>
        <taxon>Carnivora</taxon>
        <taxon>Caniformia</taxon>
        <taxon>Canidae</taxon>
        <taxon>Nyctereutes</taxon>
    </lineage>
</organism>
<feature type="compositionally biased region" description="Basic and acidic residues" evidence="1">
    <location>
        <begin position="1"/>
        <end position="24"/>
    </location>
</feature>
<evidence type="ECO:0000313" key="2">
    <source>
        <dbReference type="EMBL" id="CAD7682300.1"/>
    </source>
</evidence>
<comment type="caution">
    <text evidence="2">The sequence shown here is derived from an EMBL/GenBank/DDBJ whole genome shotgun (WGS) entry which is preliminary data.</text>
</comment>
<dbReference type="InterPro" id="IPR023398">
    <property type="entry name" value="TIF_eIF4e-like"/>
</dbReference>
<dbReference type="Proteomes" id="UP000645828">
    <property type="component" value="Unassembled WGS sequence"/>
</dbReference>
<sequence length="126" mass="13833">MNALKDDDSGDHDQNEESTERRLEPLPLWNSSGGVYGHMAGPGDLTGHSDFHIYKEGIKPILILAMLEEQFTVGEEICGAVVSTVSDQTTIAQIQNMLSGNIKMPGSVGPQRLLFQNLWKLQLNVP</sequence>
<dbReference type="SUPFAM" id="SSF55418">
    <property type="entry name" value="eIF4e-like"/>
    <property type="match status" value="1"/>
</dbReference>